<dbReference type="AlphaFoldDB" id="A0A4R0U123"/>
<dbReference type="EMBL" id="SHRX01000018">
    <property type="protein sequence ID" value="TCE98033.1"/>
    <property type="molecule type" value="Genomic_DNA"/>
</dbReference>
<comment type="caution">
    <text evidence="1">The sequence shown here is derived from an EMBL/GenBank/DDBJ whole genome shotgun (WGS) entry which is preliminary data.</text>
</comment>
<sequence>MIVRNMAKTTKTILSNGNSFPGTVEGRTYTATEDNQLLRLWGNIVLPPLTGGYICSAVIEDVQGRVEPTSDDVTFSGGSAITKNLHLWSKGLLMGAGAKVLLACRGIFSDDDWTVLQTVGVNCFDKDTAIY</sequence>
<protein>
    <submittedName>
        <fullName evidence="1">Uncharacterized protein</fullName>
    </submittedName>
</protein>
<name>A0A4R0U123_BIFLL</name>
<evidence type="ECO:0000313" key="1">
    <source>
        <dbReference type="EMBL" id="TCE98033.1"/>
    </source>
</evidence>
<dbReference type="Proteomes" id="UP000292751">
    <property type="component" value="Unassembled WGS sequence"/>
</dbReference>
<accession>A0A4R0U123</accession>
<reference evidence="1 2" key="1">
    <citation type="journal article" date="2018" name="Sci. Rep.">
        <title>Genomic diversity and distribution of Bifidobacterium longum subsp. longum across the human lifespan.</title>
        <authorList>
            <person name="Odamaki T."/>
            <person name="Bottacini F."/>
            <person name="Kato K."/>
            <person name="Mitsuyama E."/>
            <person name="Yoshida K."/>
            <person name="Horigome A."/>
            <person name="Xiao J.Z."/>
            <person name="van Sinderen D."/>
        </authorList>
    </citation>
    <scope>NUCLEOTIDE SEQUENCE [LARGE SCALE GENOMIC DNA]</scope>
    <source>
        <strain evidence="1 2">MCC10076</strain>
    </source>
</reference>
<gene>
    <name evidence="1" type="ORF">MCC10076_1196</name>
</gene>
<evidence type="ECO:0000313" key="2">
    <source>
        <dbReference type="Proteomes" id="UP000292751"/>
    </source>
</evidence>
<proteinExistence type="predicted"/>
<organism evidence="1 2">
    <name type="scientific">Bifidobacterium longum subsp. longum</name>
    <dbReference type="NCBI Taxonomy" id="1679"/>
    <lineage>
        <taxon>Bacteria</taxon>
        <taxon>Bacillati</taxon>
        <taxon>Actinomycetota</taxon>
        <taxon>Actinomycetes</taxon>
        <taxon>Bifidobacteriales</taxon>
        <taxon>Bifidobacteriaceae</taxon>
        <taxon>Bifidobacterium</taxon>
    </lineage>
</organism>